<dbReference type="Gene3D" id="3.60.130.10">
    <property type="entry name" value="Clavaminate synthase-like"/>
    <property type="match status" value="1"/>
</dbReference>
<evidence type="ECO:0000256" key="2">
    <source>
        <dbReference type="ARBA" id="ARBA00008654"/>
    </source>
</evidence>
<comment type="similarity">
    <text evidence="2">Belongs to the gamma-BBH/TMLD family.</text>
</comment>
<evidence type="ECO:0000259" key="7">
    <source>
        <dbReference type="Pfam" id="PF02668"/>
    </source>
</evidence>
<name>A0ABS7NL42_9RHOB</name>
<evidence type="ECO:0000256" key="6">
    <source>
        <dbReference type="ARBA" id="ARBA00023004"/>
    </source>
</evidence>
<dbReference type="Pfam" id="PF02668">
    <property type="entry name" value="TauD"/>
    <property type="match status" value="1"/>
</dbReference>
<dbReference type="InterPro" id="IPR042098">
    <property type="entry name" value="TauD-like_sf"/>
</dbReference>
<keyword evidence="3" id="KW-0479">Metal-binding</keyword>
<evidence type="ECO:0000256" key="5">
    <source>
        <dbReference type="ARBA" id="ARBA00023002"/>
    </source>
</evidence>
<evidence type="ECO:0000256" key="1">
    <source>
        <dbReference type="ARBA" id="ARBA00001954"/>
    </source>
</evidence>
<dbReference type="PANTHER" id="PTHR10696">
    <property type="entry name" value="GAMMA-BUTYROBETAINE HYDROXYLASE-RELATED"/>
    <property type="match status" value="1"/>
</dbReference>
<gene>
    <name evidence="8" type="ORF">KUV26_20975</name>
</gene>
<comment type="cofactor">
    <cofactor evidence="1">
        <name>Fe(2+)</name>
        <dbReference type="ChEBI" id="CHEBI:29033"/>
    </cofactor>
</comment>
<feature type="domain" description="TauD/TfdA-like" evidence="7">
    <location>
        <begin position="136"/>
        <end position="369"/>
    </location>
</feature>
<evidence type="ECO:0000313" key="9">
    <source>
        <dbReference type="Proteomes" id="UP000766629"/>
    </source>
</evidence>
<proteinExistence type="inferred from homology"/>
<dbReference type="InterPro" id="IPR038492">
    <property type="entry name" value="GBBH-like_N_sf"/>
</dbReference>
<keyword evidence="4 8" id="KW-0223">Dioxygenase</keyword>
<evidence type="ECO:0000256" key="3">
    <source>
        <dbReference type="ARBA" id="ARBA00022723"/>
    </source>
</evidence>
<dbReference type="Gene3D" id="3.30.2020.30">
    <property type="match status" value="1"/>
</dbReference>
<sequence>MKDTERYPITPDFDGWPVTVPPVAARPEDGALAVEWADGQVSRYHPFFLAENDPSPDTLHPLSRETTLSPLDLPEDLAAVSADIEPDGTIAVQWSHGRAASRFHPGWLRGNGWFGGEPESAAEVLWTAAEQPEPPTFDGPEALRDPALFLAWLTALRDYGVARLENLPSEDGLLIRIAERVGPVRESNFGRMYTLEIKDDPDSNAFTSAALMQHIDMPTRECPHGLQFLFCRGNTTSGGEGIYADAYRIAADLAAEEPRHFEALCDIRWTYNNRSKTSSYKATGPVIERSRTGRITGIRYNTWLRAPLVAPLAEQDRAYRSYRAFTARAQDAKCQMKFAYKPGDLLAFDNRRALHGRNGYDARGGTRFIEGLYSDRDDLHSAIRSLERSLSKGKTS</sequence>
<dbReference type="PANTHER" id="PTHR10696:SF25">
    <property type="entry name" value="OXIDOREDUCTASE AIM17-RELATED"/>
    <property type="match status" value="1"/>
</dbReference>
<dbReference type="EMBL" id="JAHVJA010000015">
    <property type="protein sequence ID" value="MBY6141916.1"/>
    <property type="molecule type" value="Genomic_DNA"/>
</dbReference>
<organism evidence="8 9">
    <name type="scientific">Leisingera daeponensis</name>
    <dbReference type="NCBI Taxonomy" id="405746"/>
    <lineage>
        <taxon>Bacteria</taxon>
        <taxon>Pseudomonadati</taxon>
        <taxon>Pseudomonadota</taxon>
        <taxon>Alphaproteobacteria</taxon>
        <taxon>Rhodobacterales</taxon>
        <taxon>Roseobacteraceae</taxon>
        <taxon>Leisingera</taxon>
    </lineage>
</organism>
<keyword evidence="9" id="KW-1185">Reference proteome</keyword>
<dbReference type="Proteomes" id="UP000766629">
    <property type="component" value="Unassembled WGS sequence"/>
</dbReference>
<dbReference type="RefSeq" id="WP_222509862.1">
    <property type="nucleotide sequence ID" value="NZ_JAHVJA010000015.1"/>
</dbReference>
<keyword evidence="6" id="KW-0408">Iron</keyword>
<keyword evidence="5" id="KW-0560">Oxidoreductase</keyword>
<comment type="caution">
    <text evidence="8">The sequence shown here is derived from an EMBL/GenBank/DDBJ whole genome shotgun (WGS) entry which is preliminary data.</text>
</comment>
<dbReference type="GO" id="GO:0051213">
    <property type="term" value="F:dioxygenase activity"/>
    <property type="evidence" value="ECO:0007669"/>
    <property type="project" value="UniProtKB-KW"/>
</dbReference>
<dbReference type="SUPFAM" id="SSF51197">
    <property type="entry name" value="Clavaminate synthase-like"/>
    <property type="match status" value="1"/>
</dbReference>
<reference evidence="8 9" key="1">
    <citation type="submission" date="2021-06" db="EMBL/GenBank/DDBJ databases">
        <title>50 bacteria genomes isolated from Dapeng, Shenzhen, China.</title>
        <authorList>
            <person name="Zheng W."/>
            <person name="Yu S."/>
            <person name="Huang Y."/>
        </authorList>
    </citation>
    <scope>NUCLEOTIDE SEQUENCE [LARGE SCALE GENOMIC DNA]</scope>
    <source>
        <strain evidence="8 9">DP1N14-2</strain>
    </source>
</reference>
<evidence type="ECO:0000256" key="4">
    <source>
        <dbReference type="ARBA" id="ARBA00022964"/>
    </source>
</evidence>
<dbReference type="InterPro" id="IPR050411">
    <property type="entry name" value="AlphaKG_dependent_hydroxylases"/>
</dbReference>
<protein>
    <submittedName>
        <fullName evidence="8">TauD/TfdA family dioxygenase</fullName>
    </submittedName>
</protein>
<evidence type="ECO:0000313" key="8">
    <source>
        <dbReference type="EMBL" id="MBY6141916.1"/>
    </source>
</evidence>
<accession>A0ABS7NL42</accession>
<dbReference type="InterPro" id="IPR003819">
    <property type="entry name" value="TauD/TfdA-like"/>
</dbReference>